<comment type="similarity">
    <text evidence="2 16">Belongs to the complex I subunit 4 family.</text>
</comment>
<feature type="transmembrane region" description="Helical" evidence="16">
    <location>
        <begin position="88"/>
        <end position="107"/>
    </location>
</feature>
<keyword evidence="17" id="KW-0732">Signal</keyword>
<keyword evidence="8" id="KW-1278">Translocase</keyword>
<evidence type="ECO:0000256" key="5">
    <source>
        <dbReference type="ARBA" id="ARBA00022448"/>
    </source>
</evidence>
<dbReference type="GO" id="GO:0042773">
    <property type="term" value="P:ATP synthesis coupled electron transport"/>
    <property type="evidence" value="ECO:0007669"/>
    <property type="project" value="InterPro"/>
</dbReference>
<feature type="chain" id="PRO_5016641212" description="NADH-ubiquinone oxidoreductase chain 4" evidence="17">
    <location>
        <begin position="18"/>
        <end position="450"/>
    </location>
</feature>
<keyword evidence="11 16" id="KW-0520">NAD</keyword>
<proteinExistence type="inferred from homology"/>
<dbReference type="GO" id="GO:0031966">
    <property type="term" value="C:mitochondrial membrane"/>
    <property type="evidence" value="ECO:0007669"/>
    <property type="project" value="UniProtKB-SubCell"/>
</dbReference>
<keyword evidence="14 16" id="KW-0472">Membrane</keyword>
<evidence type="ECO:0000256" key="3">
    <source>
        <dbReference type="ARBA" id="ARBA00012944"/>
    </source>
</evidence>
<evidence type="ECO:0000256" key="2">
    <source>
        <dbReference type="ARBA" id="ARBA00009025"/>
    </source>
</evidence>
<keyword evidence="10 16" id="KW-1133">Transmembrane helix</keyword>
<sequence length="450" mass="50089">MFIMSWVILMTFSKLSAQLKWHLSFLVMSVVSMMSLLYIYSPLTSPCWTSFQLKVDSLSSILLSLTSWTGLLMILASKVYLKGEKSPSFFLTTLFLLIVILFFTFSLNNFLSFYVAFEFSLVPTLVLILGWGYQPERLQAGFYFMLYTLTASLPLLVSLLLLLQNNFHLSMSMGLSMGSSSSILAKLWWLSTITAFLAKLPIYGLHLWLPKAHVEAPVSGSMVLASVLLKLGGYGLIRMTVSVENLTKWSSSYFSSLAMWGGILTSLVCIQQTDMKSLIAYSSVTHMALVIAGIFSNTCWGYYGSLSLMISHGVTSSGMFALANLNYEKIHSRSLLLQKGLLTSNPKMALLWFLLMSTNMAVPPSINLMSEIVVIPSIIEMSGWLIPHVMMMTFMTAAYNLYLYASPHHGGPSNLTIPSSSYSGSDFSIPLLHVIPLFMLMLKPEITLIF</sequence>
<accession>A0A344AUX1</accession>
<keyword evidence="12 16" id="KW-0830">Ubiquinone</keyword>
<evidence type="ECO:0000256" key="15">
    <source>
        <dbReference type="ARBA" id="ARBA00049551"/>
    </source>
</evidence>
<feature type="transmembrane region" description="Helical" evidence="16">
    <location>
        <begin position="221"/>
        <end position="241"/>
    </location>
</feature>
<feature type="domain" description="NADH:ubiquinone oxidoreductase chain 4 N-terminal" evidence="19">
    <location>
        <begin position="2"/>
        <end position="104"/>
    </location>
</feature>
<evidence type="ECO:0000256" key="13">
    <source>
        <dbReference type="ARBA" id="ARBA00023128"/>
    </source>
</evidence>
<dbReference type="InterPro" id="IPR001750">
    <property type="entry name" value="ND/Mrp_TM"/>
</dbReference>
<evidence type="ECO:0000256" key="7">
    <source>
        <dbReference type="ARBA" id="ARBA00022692"/>
    </source>
</evidence>
<evidence type="ECO:0000313" key="20">
    <source>
        <dbReference type="EMBL" id="AWX65968.1"/>
    </source>
</evidence>
<evidence type="ECO:0000256" key="4">
    <source>
        <dbReference type="ARBA" id="ARBA00021006"/>
    </source>
</evidence>
<keyword evidence="13 16" id="KW-0496">Mitochondrion</keyword>
<dbReference type="InterPro" id="IPR003918">
    <property type="entry name" value="NADH_UbQ_OxRdtase"/>
</dbReference>
<evidence type="ECO:0000256" key="14">
    <source>
        <dbReference type="ARBA" id="ARBA00023136"/>
    </source>
</evidence>
<feature type="transmembrane region" description="Helical" evidence="16">
    <location>
        <begin position="348"/>
        <end position="366"/>
    </location>
</feature>
<dbReference type="GO" id="GO:0048039">
    <property type="term" value="F:ubiquinone binding"/>
    <property type="evidence" value="ECO:0007669"/>
    <property type="project" value="TreeGrafter"/>
</dbReference>
<feature type="transmembrane region" description="Helical" evidence="16">
    <location>
        <begin position="21"/>
        <end position="41"/>
    </location>
</feature>
<evidence type="ECO:0000256" key="9">
    <source>
        <dbReference type="ARBA" id="ARBA00022982"/>
    </source>
</evidence>
<evidence type="ECO:0000256" key="10">
    <source>
        <dbReference type="ARBA" id="ARBA00022989"/>
    </source>
</evidence>
<evidence type="ECO:0000256" key="12">
    <source>
        <dbReference type="ARBA" id="ARBA00023075"/>
    </source>
</evidence>
<name>A0A344AUX1_9BILA</name>
<feature type="domain" description="NADH:quinone oxidoreductase/Mrp antiporter transmembrane" evidence="18">
    <location>
        <begin position="108"/>
        <end position="395"/>
    </location>
</feature>
<feature type="transmembrane region" description="Helical" evidence="16">
    <location>
        <begin position="278"/>
        <end position="303"/>
    </location>
</feature>
<evidence type="ECO:0000256" key="16">
    <source>
        <dbReference type="RuleBase" id="RU003297"/>
    </source>
</evidence>
<feature type="transmembrane region" description="Helical" evidence="16">
    <location>
        <begin position="386"/>
        <end position="405"/>
    </location>
</feature>
<keyword evidence="9 16" id="KW-0249">Electron transport</keyword>
<dbReference type="InterPro" id="IPR000260">
    <property type="entry name" value="NADH4_N"/>
</dbReference>
<comment type="function">
    <text evidence="16">Core subunit of the mitochondrial membrane respiratory chain NADH dehydrogenase (Complex I) which catalyzes electron transfer from NADH through the respiratory chain, using ubiquinone as an electron acceptor. Essential for the catalytic activity and assembly of complex I.</text>
</comment>
<organism evidence="20">
    <name type="scientific">Pectinatella magnifica</name>
    <dbReference type="NCBI Taxonomy" id="350071"/>
    <lineage>
        <taxon>Eukaryota</taxon>
        <taxon>Metazoa</taxon>
        <taxon>Spiralia</taxon>
        <taxon>Lophotrochozoa</taxon>
        <taxon>Bryozoa</taxon>
        <taxon>Phylactolaemata</taxon>
        <taxon>Pectinatellidae</taxon>
        <taxon>Pectinatella</taxon>
    </lineage>
</organism>
<evidence type="ECO:0000259" key="19">
    <source>
        <dbReference type="Pfam" id="PF01059"/>
    </source>
</evidence>
<protein>
    <recommendedName>
        <fullName evidence="4 16">NADH-ubiquinone oxidoreductase chain 4</fullName>
        <ecNumber evidence="3 16">7.1.1.2</ecNumber>
    </recommendedName>
</protein>
<evidence type="ECO:0000256" key="6">
    <source>
        <dbReference type="ARBA" id="ARBA00022660"/>
    </source>
</evidence>
<keyword evidence="7 16" id="KW-0812">Transmembrane</keyword>
<evidence type="ECO:0000259" key="18">
    <source>
        <dbReference type="Pfam" id="PF00361"/>
    </source>
</evidence>
<dbReference type="GO" id="GO:0008137">
    <property type="term" value="F:NADH dehydrogenase (ubiquinone) activity"/>
    <property type="evidence" value="ECO:0007669"/>
    <property type="project" value="UniProtKB-UniRule"/>
</dbReference>
<evidence type="ECO:0000256" key="8">
    <source>
        <dbReference type="ARBA" id="ARBA00022967"/>
    </source>
</evidence>
<dbReference type="Pfam" id="PF00361">
    <property type="entry name" value="Proton_antipo_M"/>
    <property type="match status" value="1"/>
</dbReference>
<dbReference type="EC" id="7.1.1.2" evidence="3 16"/>
<feature type="transmembrane region" description="Helical" evidence="16">
    <location>
        <begin position="61"/>
        <end position="81"/>
    </location>
</feature>
<dbReference type="EMBL" id="MG546680">
    <property type="protein sequence ID" value="AWX65968.1"/>
    <property type="molecule type" value="Genomic_DNA"/>
</dbReference>
<feature type="signal peptide" evidence="17">
    <location>
        <begin position="1"/>
        <end position="17"/>
    </location>
</feature>
<feature type="transmembrane region" description="Helical" evidence="16">
    <location>
        <begin position="187"/>
        <end position="209"/>
    </location>
</feature>
<keyword evidence="5 16" id="KW-0813">Transport</keyword>
<dbReference type="Pfam" id="PF01059">
    <property type="entry name" value="Oxidored_q5_N"/>
    <property type="match status" value="1"/>
</dbReference>
<dbReference type="AlphaFoldDB" id="A0A344AUX1"/>
<keyword evidence="6 16" id="KW-0679">Respiratory chain</keyword>
<gene>
    <name evidence="20" type="primary">nad4</name>
</gene>
<evidence type="ECO:0000256" key="17">
    <source>
        <dbReference type="SAM" id="SignalP"/>
    </source>
</evidence>
<dbReference type="GO" id="GO:0003954">
    <property type="term" value="F:NADH dehydrogenase activity"/>
    <property type="evidence" value="ECO:0007669"/>
    <property type="project" value="TreeGrafter"/>
</dbReference>
<evidence type="ECO:0000256" key="11">
    <source>
        <dbReference type="ARBA" id="ARBA00023027"/>
    </source>
</evidence>
<geneLocation type="mitochondrion" evidence="20"/>
<dbReference type="PRINTS" id="PR01437">
    <property type="entry name" value="NUOXDRDTASE4"/>
</dbReference>
<reference evidence="20" key="1">
    <citation type="journal article" date="2018" name="Mitochondrial DNA Part B Resour">
        <title>Complete mitochondrial genome of the freshwater bryozoan Pectinatella magnifica (Phylactolaemata: Plumatellida) assembled from next-generation sequencing data.</title>
        <authorList>
            <person name="Gim J.-S."/>
            <person name="Ko E.-J."/>
            <person name="Kim H.-G."/>
            <person name="Kim Y.-M."/>
            <person name="Hong S."/>
            <person name="Kim H.-W."/>
            <person name="Gim J.-A."/>
            <person name="Joo G.-J."/>
            <person name="Jo H."/>
        </authorList>
    </citation>
    <scope>NUCLEOTIDE SEQUENCE</scope>
</reference>
<evidence type="ECO:0000256" key="1">
    <source>
        <dbReference type="ARBA" id="ARBA00004225"/>
    </source>
</evidence>
<dbReference type="GO" id="GO:0015990">
    <property type="term" value="P:electron transport coupled proton transport"/>
    <property type="evidence" value="ECO:0007669"/>
    <property type="project" value="TreeGrafter"/>
</dbReference>
<dbReference type="PANTHER" id="PTHR43507">
    <property type="entry name" value="NADH-UBIQUINONE OXIDOREDUCTASE CHAIN 4"/>
    <property type="match status" value="1"/>
</dbReference>
<comment type="catalytic activity">
    <reaction evidence="15 16">
        <text>a ubiquinone + NADH + 5 H(+)(in) = a ubiquinol + NAD(+) + 4 H(+)(out)</text>
        <dbReference type="Rhea" id="RHEA:29091"/>
        <dbReference type="Rhea" id="RHEA-COMP:9565"/>
        <dbReference type="Rhea" id="RHEA-COMP:9566"/>
        <dbReference type="ChEBI" id="CHEBI:15378"/>
        <dbReference type="ChEBI" id="CHEBI:16389"/>
        <dbReference type="ChEBI" id="CHEBI:17976"/>
        <dbReference type="ChEBI" id="CHEBI:57540"/>
        <dbReference type="ChEBI" id="CHEBI:57945"/>
        <dbReference type="EC" id="7.1.1.2"/>
    </reaction>
</comment>
<comment type="subcellular location">
    <subcellularLocation>
        <location evidence="1 16">Mitochondrion membrane</location>
        <topology evidence="1 16">Multi-pass membrane protein</topology>
    </subcellularLocation>
</comment>
<dbReference type="PANTHER" id="PTHR43507:SF20">
    <property type="entry name" value="NADH-UBIQUINONE OXIDOREDUCTASE CHAIN 4"/>
    <property type="match status" value="1"/>
</dbReference>
<feature type="transmembrane region" description="Helical" evidence="16">
    <location>
        <begin position="144"/>
        <end position="167"/>
    </location>
</feature>
<feature type="transmembrane region" description="Helical" evidence="16">
    <location>
        <begin position="253"/>
        <end position="271"/>
    </location>
</feature>
<feature type="transmembrane region" description="Helical" evidence="16">
    <location>
        <begin position="113"/>
        <end position="132"/>
    </location>
</feature>